<dbReference type="SUPFAM" id="SSF53448">
    <property type="entry name" value="Nucleotide-diphospho-sugar transferases"/>
    <property type="match status" value="1"/>
</dbReference>
<keyword evidence="7" id="KW-0808">Transferase</keyword>
<dbReference type="GO" id="GO:0016020">
    <property type="term" value="C:membrane"/>
    <property type="evidence" value="ECO:0007669"/>
    <property type="project" value="UniProtKB-SubCell"/>
</dbReference>
<evidence type="ECO:0000256" key="6">
    <source>
        <dbReference type="ARBA" id="ARBA00022676"/>
    </source>
</evidence>
<dbReference type="InterPro" id="IPR029044">
    <property type="entry name" value="Nucleotide-diphossugar_trans"/>
</dbReference>
<evidence type="ECO:0000256" key="9">
    <source>
        <dbReference type="ARBA" id="ARBA00022989"/>
    </source>
</evidence>
<keyword evidence="10 11" id="KW-0472">Membrane</keyword>
<keyword evidence="6" id="KW-0328">Glycosyltransferase</keyword>
<evidence type="ECO:0000256" key="11">
    <source>
        <dbReference type="SAM" id="Phobius"/>
    </source>
</evidence>
<dbReference type="VEuPathDB" id="TrichDB:TRFO_26566"/>
<dbReference type="UniPathway" id="UPA00222"/>
<comment type="similarity">
    <text evidence="4">Belongs to the glycosyltransferase 2 family.</text>
</comment>
<dbReference type="RefSeq" id="XP_068358755.1">
    <property type="nucleotide sequence ID" value="XM_068505022.1"/>
</dbReference>
<evidence type="ECO:0000256" key="7">
    <source>
        <dbReference type="ARBA" id="ARBA00022679"/>
    </source>
</evidence>
<reference evidence="12" key="1">
    <citation type="submission" date="2016-10" db="EMBL/GenBank/DDBJ databases">
        <authorList>
            <person name="Benchimol M."/>
            <person name="Almeida L.G."/>
            <person name="Vasconcelos A.T."/>
            <person name="Perreira-Neves A."/>
            <person name="Rosa I.A."/>
            <person name="Tasca T."/>
            <person name="Bogo M.R."/>
            <person name="de Souza W."/>
        </authorList>
    </citation>
    <scope>NUCLEOTIDE SEQUENCE [LARGE SCALE GENOMIC DNA]</scope>
    <source>
        <strain evidence="12">K</strain>
    </source>
</reference>
<evidence type="ECO:0000256" key="3">
    <source>
        <dbReference type="ARBA" id="ARBA00004991"/>
    </source>
</evidence>
<dbReference type="PANTHER" id="PTHR12726:SF0">
    <property type="entry name" value="CERAMIDE GLUCOSYLTRANSFERASE"/>
    <property type="match status" value="1"/>
</dbReference>
<keyword evidence="13" id="KW-1185">Reference proteome</keyword>
<feature type="transmembrane region" description="Helical" evidence="11">
    <location>
        <begin position="316"/>
        <end position="343"/>
    </location>
</feature>
<proteinExistence type="inferred from homology"/>
<name>A0A1J4K348_9EUKA</name>
<dbReference type="EMBL" id="MLAK01000751">
    <property type="protein sequence ID" value="OHT05619.1"/>
    <property type="molecule type" value="Genomic_DNA"/>
</dbReference>
<comment type="caution">
    <text evidence="12">The sequence shown here is derived from an EMBL/GenBank/DDBJ whole genome shotgun (WGS) entry which is preliminary data.</text>
</comment>
<dbReference type="EC" id="2.4.1.80" evidence="5"/>
<comment type="pathway">
    <text evidence="2">Lipid metabolism; sphingolipid metabolism.</text>
</comment>
<evidence type="ECO:0000256" key="2">
    <source>
        <dbReference type="ARBA" id="ARBA00004760"/>
    </source>
</evidence>
<comment type="pathway">
    <text evidence="3">Sphingolipid metabolism.</text>
</comment>
<dbReference type="AlphaFoldDB" id="A0A1J4K348"/>
<feature type="transmembrane region" description="Helical" evidence="11">
    <location>
        <begin position="16"/>
        <end position="41"/>
    </location>
</feature>
<evidence type="ECO:0000256" key="8">
    <source>
        <dbReference type="ARBA" id="ARBA00022692"/>
    </source>
</evidence>
<dbReference type="InterPro" id="IPR025993">
    <property type="entry name" value="Ceramide_glucosylTrfase"/>
</dbReference>
<evidence type="ECO:0000256" key="1">
    <source>
        <dbReference type="ARBA" id="ARBA00004141"/>
    </source>
</evidence>
<dbReference type="Gene3D" id="3.90.550.10">
    <property type="entry name" value="Spore Coat Polysaccharide Biosynthesis Protein SpsA, Chain A"/>
    <property type="match status" value="1"/>
</dbReference>
<feature type="transmembrane region" description="Helical" evidence="11">
    <location>
        <begin position="349"/>
        <end position="373"/>
    </location>
</feature>
<evidence type="ECO:0000313" key="12">
    <source>
        <dbReference type="EMBL" id="OHT05619.1"/>
    </source>
</evidence>
<dbReference type="PANTHER" id="PTHR12726">
    <property type="entry name" value="CERAMIDE GLUCOSYLTRANSFERASE"/>
    <property type="match status" value="1"/>
</dbReference>
<dbReference type="OrthoDB" id="1483400at2759"/>
<accession>A0A1J4K348</accession>
<evidence type="ECO:0000256" key="4">
    <source>
        <dbReference type="ARBA" id="ARBA00006739"/>
    </source>
</evidence>
<feature type="transmembrane region" description="Helical" evidence="11">
    <location>
        <begin position="405"/>
        <end position="425"/>
    </location>
</feature>
<evidence type="ECO:0000256" key="5">
    <source>
        <dbReference type="ARBA" id="ARBA00012699"/>
    </source>
</evidence>
<dbReference type="Proteomes" id="UP000179807">
    <property type="component" value="Unassembled WGS sequence"/>
</dbReference>
<sequence>MNQVADLFYALFSHPIWKFLTFISCFIIVVMTVLMIAMGCFRLKGLDPRTAINRLPQYPMISVIMCCKGTHSNSLSNFKRNLRMEYPGPAEFIFVVESIDDPAASCAQKAIDETVFPQQLRRTQIAVAGLSFHNAQKIHNMLIGVTYCSPESKYVLFADDDVFFYPGLMEELVYPLIKEPEKVLVSTGYEFIAPPSGSCIANYCLLTYRIHNLFSYITERPILCWGGCWMSPLWVFRENFAHVVDCYLDGGYSDDTIISCLAQQKGYVCAHPHRAIFPNNVDKNTPFAKYWDFLKRQFFVTDTYSTNYNKRVVHSLAYLICSTIWLLVIWISISPFMGILAIISCISNLSYFVWTPTAIFSTASFLLWIIFVYTIKYATNSMVQVSNSVRPPEQQITVRLNGIKVFIGLTVHAFLMPIAVLVIMFSKSIVWAGVRYYKENGKIVKVERKDSNGEVFTELFASSISRTLNMPGIKELIGGKPAQQKSEL</sequence>
<keyword evidence="9 11" id="KW-1133">Transmembrane helix</keyword>
<gene>
    <name evidence="12" type="ORF">TRFO_26566</name>
</gene>
<dbReference type="GO" id="GO:0008120">
    <property type="term" value="F:ceramide glucosyltransferase activity"/>
    <property type="evidence" value="ECO:0007669"/>
    <property type="project" value="UniProtKB-EC"/>
</dbReference>
<evidence type="ECO:0000256" key="10">
    <source>
        <dbReference type="ARBA" id="ARBA00023136"/>
    </source>
</evidence>
<comment type="subcellular location">
    <subcellularLocation>
        <location evidence="1">Membrane</location>
        <topology evidence="1">Multi-pass membrane protein</topology>
    </subcellularLocation>
</comment>
<dbReference type="GO" id="GO:0006679">
    <property type="term" value="P:glucosylceramide biosynthetic process"/>
    <property type="evidence" value="ECO:0007669"/>
    <property type="project" value="TreeGrafter"/>
</dbReference>
<organism evidence="12 13">
    <name type="scientific">Tritrichomonas foetus</name>
    <dbReference type="NCBI Taxonomy" id="1144522"/>
    <lineage>
        <taxon>Eukaryota</taxon>
        <taxon>Metamonada</taxon>
        <taxon>Parabasalia</taxon>
        <taxon>Tritrichomonadida</taxon>
        <taxon>Tritrichomonadidae</taxon>
        <taxon>Tritrichomonas</taxon>
    </lineage>
</organism>
<evidence type="ECO:0000313" key="13">
    <source>
        <dbReference type="Proteomes" id="UP000179807"/>
    </source>
</evidence>
<keyword evidence="8 11" id="KW-0812">Transmembrane</keyword>
<protein>
    <recommendedName>
        <fullName evidence="5">ceramide glucosyltransferase</fullName>
        <ecNumber evidence="5">2.4.1.80</ecNumber>
    </recommendedName>
</protein>
<dbReference type="GeneID" id="94839726"/>